<evidence type="ECO:0000313" key="1">
    <source>
        <dbReference type="EMBL" id="MPC32664.1"/>
    </source>
</evidence>
<protein>
    <submittedName>
        <fullName evidence="1">Uncharacterized protein</fullName>
    </submittedName>
</protein>
<sequence>MNVTFLSVRDKQDYAHTEMDQLEERLPCVVFWVQVKQMTSEVGGVTFTPSLHADNVIIISKRHVPGSASPHSPALLNSLWLGLRASLHSSMSLHLHVQPIGCLSLDHSGYLLGILSLLCLFVRALSEEEEEEEEEEYL</sequence>
<evidence type="ECO:0000313" key="2">
    <source>
        <dbReference type="Proteomes" id="UP000324222"/>
    </source>
</evidence>
<dbReference type="Proteomes" id="UP000324222">
    <property type="component" value="Unassembled WGS sequence"/>
</dbReference>
<dbReference type="AlphaFoldDB" id="A0A5B7EJF9"/>
<reference evidence="1 2" key="1">
    <citation type="submission" date="2019-05" db="EMBL/GenBank/DDBJ databases">
        <title>Another draft genome of Portunus trituberculatus and its Hox gene families provides insights of decapod evolution.</title>
        <authorList>
            <person name="Jeong J.-H."/>
            <person name="Song I."/>
            <person name="Kim S."/>
            <person name="Choi T."/>
            <person name="Kim D."/>
            <person name="Ryu S."/>
            <person name="Kim W."/>
        </authorList>
    </citation>
    <scope>NUCLEOTIDE SEQUENCE [LARGE SCALE GENOMIC DNA]</scope>
    <source>
        <tissue evidence="1">Muscle</tissue>
    </source>
</reference>
<dbReference type="EMBL" id="VSRR010002670">
    <property type="protein sequence ID" value="MPC32664.1"/>
    <property type="molecule type" value="Genomic_DNA"/>
</dbReference>
<accession>A0A5B7EJF9</accession>
<name>A0A5B7EJF9_PORTR</name>
<comment type="caution">
    <text evidence="1">The sequence shown here is derived from an EMBL/GenBank/DDBJ whole genome shotgun (WGS) entry which is preliminary data.</text>
</comment>
<gene>
    <name evidence="1" type="ORF">E2C01_025989</name>
</gene>
<keyword evidence="2" id="KW-1185">Reference proteome</keyword>
<proteinExistence type="predicted"/>
<organism evidence="1 2">
    <name type="scientific">Portunus trituberculatus</name>
    <name type="common">Swimming crab</name>
    <name type="synonym">Neptunus trituberculatus</name>
    <dbReference type="NCBI Taxonomy" id="210409"/>
    <lineage>
        <taxon>Eukaryota</taxon>
        <taxon>Metazoa</taxon>
        <taxon>Ecdysozoa</taxon>
        <taxon>Arthropoda</taxon>
        <taxon>Crustacea</taxon>
        <taxon>Multicrustacea</taxon>
        <taxon>Malacostraca</taxon>
        <taxon>Eumalacostraca</taxon>
        <taxon>Eucarida</taxon>
        <taxon>Decapoda</taxon>
        <taxon>Pleocyemata</taxon>
        <taxon>Brachyura</taxon>
        <taxon>Eubrachyura</taxon>
        <taxon>Portunoidea</taxon>
        <taxon>Portunidae</taxon>
        <taxon>Portuninae</taxon>
        <taxon>Portunus</taxon>
    </lineage>
</organism>